<sequence>MPESSRAGTELTVMAFDFGTRRIGVAVGNTLTCLGQPIKTIAGASSDATFKAIEGLLKEWQPDRLVVGLPCHPDGVEHEMSAKARRFGNQLQGRFRLPVEWVDERYTSAVLEGNPDMRDNLDAESAALILEQYFLEKNWIS</sequence>
<comment type="subcellular location">
    <subcellularLocation>
        <location evidence="5">Cytoplasm</location>
    </subcellularLocation>
</comment>
<dbReference type="Proteomes" id="UP000198104">
    <property type="component" value="Unassembled WGS sequence"/>
</dbReference>
<evidence type="ECO:0000256" key="2">
    <source>
        <dbReference type="ARBA" id="ARBA00022517"/>
    </source>
</evidence>
<dbReference type="SMART" id="SM00732">
    <property type="entry name" value="YqgFc"/>
    <property type="match status" value="1"/>
</dbReference>
<dbReference type="Pfam" id="PF03652">
    <property type="entry name" value="RuvX"/>
    <property type="match status" value="1"/>
</dbReference>
<gene>
    <name evidence="7" type="ORF">CBI30_09225</name>
</gene>
<dbReference type="OrthoDB" id="9796140at2"/>
<name>A0A254Q0I6_9BURK</name>
<dbReference type="CDD" id="cd16964">
    <property type="entry name" value="YqgF"/>
    <property type="match status" value="1"/>
</dbReference>
<evidence type="ECO:0000256" key="5">
    <source>
        <dbReference type="HAMAP-Rule" id="MF_00651"/>
    </source>
</evidence>
<dbReference type="InterPro" id="IPR005227">
    <property type="entry name" value="YqgF"/>
</dbReference>
<dbReference type="GO" id="GO:0005829">
    <property type="term" value="C:cytosol"/>
    <property type="evidence" value="ECO:0007669"/>
    <property type="project" value="TreeGrafter"/>
</dbReference>
<dbReference type="InterPro" id="IPR037027">
    <property type="entry name" value="YqgF/RNaseH-like_dom_sf"/>
</dbReference>
<accession>A0A254Q0I6</accession>
<organism evidence="7 8">
    <name type="scientific">Polynucleobacter aenigmaticus</name>
    <dbReference type="NCBI Taxonomy" id="1743164"/>
    <lineage>
        <taxon>Bacteria</taxon>
        <taxon>Pseudomonadati</taxon>
        <taxon>Pseudomonadota</taxon>
        <taxon>Betaproteobacteria</taxon>
        <taxon>Burkholderiales</taxon>
        <taxon>Burkholderiaceae</taxon>
        <taxon>Polynucleobacter</taxon>
    </lineage>
</organism>
<keyword evidence="8" id="KW-1185">Reference proteome</keyword>
<evidence type="ECO:0000256" key="3">
    <source>
        <dbReference type="ARBA" id="ARBA00022722"/>
    </source>
</evidence>
<dbReference type="RefSeq" id="WP_088528012.1">
    <property type="nucleotide sequence ID" value="NZ_NGUO01000015.1"/>
</dbReference>
<evidence type="ECO:0000313" key="8">
    <source>
        <dbReference type="Proteomes" id="UP000198104"/>
    </source>
</evidence>
<keyword evidence="3 5" id="KW-0540">Nuclease</keyword>
<comment type="similarity">
    <text evidence="5">Belongs to the YqgF HJR family.</text>
</comment>
<feature type="domain" description="YqgF/RNase H-like" evidence="6">
    <location>
        <begin position="11"/>
        <end position="111"/>
    </location>
</feature>
<comment type="function">
    <text evidence="5">Could be a nuclease involved in processing of the 5'-end of pre-16S rRNA.</text>
</comment>
<dbReference type="EMBL" id="NGUO01000015">
    <property type="protein sequence ID" value="OWS70331.1"/>
    <property type="molecule type" value="Genomic_DNA"/>
</dbReference>
<dbReference type="InterPro" id="IPR006641">
    <property type="entry name" value="YqgF/RNaseH-like_dom"/>
</dbReference>
<evidence type="ECO:0000256" key="4">
    <source>
        <dbReference type="ARBA" id="ARBA00022801"/>
    </source>
</evidence>
<keyword evidence="2 5" id="KW-0690">Ribosome biogenesis</keyword>
<evidence type="ECO:0000259" key="6">
    <source>
        <dbReference type="SMART" id="SM00732"/>
    </source>
</evidence>
<dbReference type="GO" id="GO:0016788">
    <property type="term" value="F:hydrolase activity, acting on ester bonds"/>
    <property type="evidence" value="ECO:0007669"/>
    <property type="project" value="UniProtKB-UniRule"/>
</dbReference>
<dbReference type="SUPFAM" id="SSF53098">
    <property type="entry name" value="Ribonuclease H-like"/>
    <property type="match status" value="1"/>
</dbReference>
<protein>
    <recommendedName>
        <fullName evidence="5">Putative pre-16S rRNA nuclease</fullName>
        <ecNumber evidence="5">3.1.-.-</ecNumber>
    </recommendedName>
</protein>
<evidence type="ECO:0000256" key="1">
    <source>
        <dbReference type="ARBA" id="ARBA00022490"/>
    </source>
</evidence>
<dbReference type="HAMAP" id="MF_00651">
    <property type="entry name" value="Nuclease_YqgF"/>
    <property type="match status" value="1"/>
</dbReference>
<proteinExistence type="inferred from homology"/>
<keyword evidence="4 5" id="KW-0378">Hydrolase</keyword>
<comment type="caution">
    <text evidence="7">The sequence shown here is derived from an EMBL/GenBank/DDBJ whole genome shotgun (WGS) entry which is preliminary data.</text>
</comment>
<evidence type="ECO:0000313" key="7">
    <source>
        <dbReference type="EMBL" id="OWS70331.1"/>
    </source>
</evidence>
<reference evidence="7 8" key="1">
    <citation type="submission" date="2017-05" db="EMBL/GenBank/DDBJ databases">
        <title>Polynucleobacter sp. MWH-K35W1 isolated from the permanently anoxic monimolimnion of a meromictic lake.</title>
        <authorList>
            <person name="Hahn M.W."/>
        </authorList>
    </citation>
    <scope>NUCLEOTIDE SEQUENCE [LARGE SCALE GENOMIC DNA]</scope>
    <source>
        <strain evidence="7 8">MWH-K35W1</strain>
    </source>
</reference>
<dbReference type="InterPro" id="IPR012337">
    <property type="entry name" value="RNaseH-like_sf"/>
</dbReference>
<dbReference type="EC" id="3.1.-.-" evidence="5"/>
<dbReference type="GO" id="GO:0004518">
    <property type="term" value="F:nuclease activity"/>
    <property type="evidence" value="ECO:0007669"/>
    <property type="project" value="UniProtKB-KW"/>
</dbReference>
<dbReference type="PANTHER" id="PTHR33317:SF4">
    <property type="entry name" value="POLYNUCLEOTIDYL TRANSFERASE, RIBONUCLEASE H-LIKE SUPERFAMILY PROTEIN"/>
    <property type="match status" value="1"/>
</dbReference>
<dbReference type="Gene3D" id="3.30.420.140">
    <property type="entry name" value="YqgF/RNase H-like domain"/>
    <property type="match status" value="1"/>
</dbReference>
<keyword evidence="1 5" id="KW-0963">Cytoplasm</keyword>
<dbReference type="PANTHER" id="PTHR33317">
    <property type="entry name" value="POLYNUCLEOTIDYL TRANSFERASE, RIBONUCLEASE H-LIKE SUPERFAMILY PROTEIN"/>
    <property type="match status" value="1"/>
</dbReference>
<dbReference type="GO" id="GO:0000967">
    <property type="term" value="P:rRNA 5'-end processing"/>
    <property type="evidence" value="ECO:0007669"/>
    <property type="project" value="UniProtKB-UniRule"/>
</dbReference>
<dbReference type="AlphaFoldDB" id="A0A254Q0I6"/>
<dbReference type="NCBIfam" id="TIGR00250">
    <property type="entry name" value="RNAse_H_YqgF"/>
    <property type="match status" value="1"/>
</dbReference>